<evidence type="ECO:0000256" key="1">
    <source>
        <dbReference type="SAM" id="MobiDB-lite"/>
    </source>
</evidence>
<feature type="transmembrane region" description="Helical" evidence="2">
    <location>
        <begin position="207"/>
        <end position="224"/>
    </location>
</feature>
<gene>
    <name evidence="3" type="ORF">C5Y93_21535</name>
</gene>
<keyword evidence="2" id="KW-1133">Transmembrane helix</keyword>
<feature type="transmembrane region" description="Helical" evidence="2">
    <location>
        <begin position="69"/>
        <end position="89"/>
    </location>
</feature>
<feature type="transmembrane region" description="Helical" evidence="2">
    <location>
        <begin position="138"/>
        <end position="157"/>
    </location>
</feature>
<feature type="compositionally biased region" description="Basic and acidic residues" evidence="1">
    <location>
        <begin position="406"/>
        <end position="419"/>
    </location>
</feature>
<sequence length="516" mass="56323">MEFRRNAARDDRRRRAILDDRNGAGRSADAAGGEEAAGGKRGRRYSAQALLERRVRVVDLIPIHWTSVAAYYLLGVVLIGLLATLHYYAAAKLTFANLTSVNSLGGWLAIIAFWTAAQGALVIYRIRRHRIDDYRGRYHVWLWSVALLGLAGIDLLVDFRTPLGQWIEATSGRQFADLENGWALLVASVFYGLAMLRIVWEVRASRGALAVALLSITALGTFVASKANLILWPEQLDPQLATCVLYLSGVCMLSMMLTQYARFVWMDAIGLIVPKAVAETEEQAEEEKKPAKSARRRPTIVKKEAEAAAEEASDEDADSGWFSWGRKKAKPAAAEEEAETEQAPAARRAAKPAVKTAAKASEEEESPAAEKRGWFGFGRKKEAAEEASEAAPKAAAKPAPAKQPAAKKEAEKVDDEAPKRGWFGFGGKSKSEEEPVEEKKPASPLAASARRAVVKQQQAETSAPPETLKMEPLTLGGGANSAEDDEIAALEAKPDHMLTKAERRRLKKLKRRGVAA</sequence>
<reference evidence="3 4" key="1">
    <citation type="submission" date="2018-02" db="EMBL/GenBank/DDBJ databases">
        <title>Comparative genomes isolates from brazilian mangrove.</title>
        <authorList>
            <person name="Araujo J.E."/>
            <person name="Taketani R.G."/>
            <person name="Silva M.C.P."/>
            <person name="Loureco M.V."/>
            <person name="Andreote F.D."/>
        </authorList>
    </citation>
    <scope>NUCLEOTIDE SEQUENCE [LARGE SCALE GENOMIC DNA]</scope>
    <source>
        <strain evidence="3 4">Nap-Phe MGV</strain>
    </source>
</reference>
<dbReference type="RefSeq" id="WP_105337520.1">
    <property type="nucleotide sequence ID" value="NZ_PUHZ01000021.1"/>
</dbReference>
<proteinExistence type="predicted"/>
<accession>A0A2S8GIG7</accession>
<feature type="transmembrane region" description="Helical" evidence="2">
    <location>
        <begin position="181"/>
        <end position="200"/>
    </location>
</feature>
<evidence type="ECO:0000313" key="3">
    <source>
        <dbReference type="EMBL" id="PQO44121.1"/>
    </source>
</evidence>
<protein>
    <submittedName>
        <fullName evidence="3">Uncharacterized protein</fullName>
    </submittedName>
</protein>
<keyword evidence="2" id="KW-0812">Transmembrane</keyword>
<feature type="compositionally biased region" description="Basic and acidic residues" evidence="1">
    <location>
        <begin position="368"/>
        <end position="384"/>
    </location>
</feature>
<feature type="compositionally biased region" description="Low complexity" evidence="1">
    <location>
        <begin position="389"/>
        <end position="404"/>
    </location>
</feature>
<dbReference type="OrthoDB" id="246483at2"/>
<comment type="caution">
    <text evidence="3">The sequence shown here is derived from an EMBL/GenBank/DDBJ whole genome shotgun (WGS) entry which is preliminary data.</text>
</comment>
<dbReference type="Proteomes" id="UP000237819">
    <property type="component" value="Unassembled WGS sequence"/>
</dbReference>
<feature type="compositionally biased region" description="Basic and acidic residues" evidence="1">
    <location>
        <begin position="429"/>
        <end position="441"/>
    </location>
</feature>
<organism evidence="3 4">
    <name type="scientific">Blastopirellula marina</name>
    <dbReference type="NCBI Taxonomy" id="124"/>
    <lineage>
        <taxon>Bacteria</taxon>
        <taxon>Pseudomonadati</taxon>
        <taxon>Planctomycetota</taxon>
        <taxon>Planctomycetia</taxon>
        <taxon>Pirellulales</taxon>
        <taxon>Pirellulaceae</taxon>
        <taxon>Blastopirellula</taxon>
    </lineage>
</organism>
<feature type="transmembrane region" description="Helical" evidence="2">
    <location>
        <begin position="244"/>
        <end position="265"/>
    </location>
</feature>
<name>A0A2S8GIG7_9BACT</name>
<feature type="region of interest" description="Disordered" evidence="1">
    <location>
        <begin position="282"/>
        <end position="481"/>
    </location>
</feature>
<feature type="transmembrane region" description="Helical" evidence="2">
    <location>
        <begin position="104"/>
        <end position="126"/>
    </location>
</feature>
<feature type="compositionally biased region" description="Acidic residues" evidence="1">
    <location>
        <begin position="307"/>
        <end position="318"/>
    </location>
</feature>
<feature type="compositionally biased region" description="Low complexity" evidence="1">
    <location>
        <begin position="341"/>
        <end position="359"/>
    </location>
</feature>
<dbReference type="EMBL" id="PUHZ01000021">
    <property type="protein sequence ID" value="PQO44121.1"/>
    <property type="molecule type" value="Genomic_DNA"/>
</dbReference>
<evidence type="ECO:0000313" key="4">
    <source>
        <dbReference type="Proteomes" id="UP000237819"/>
    </source>
</evidence>
<feature type="compositionally biased region" description="Basic residues" evidence="1">
    <location>
        <begin position="291"/>
        <end position="300"/>
    </location>
</feature>
<dbReference type="AlphaFoldDB" id="A0A2S8GIG7"/>
<evidence type="ECO:0000256" key="2">
    <source>
        <dbReference type="SAM" id="Phobius"/>
    </source>
</evidence>
<feature type="compositionally biased region" description="Low complexity" evidence="1">
    <location>
        <begin position="442"/>
        <end position="451"/>
    </location>
</feature>
<keyword evidence="2" id="KW-0472">Membrane</keyword>